<dbReference type="EMBL" id="KK583463">
    <property type="protein sequence ID" value="KDO18285.1"/>
    <property type="molecule type" value="Genomic_DNA"/>
</dbReference>
<feature type="region of interest" description="Disordered" evidence="2">
    <location>
        <begin position="1"/>
        <end position="167"/>
    </location>
</feature>
<keyword evidence="3" id="KW-0812">Transmembrane</keyword>
<gene>
    <name evidence="4" type="ORF">SPRG_16323</name>
</gene>
<evidence type="ECO:0000256" key="1">
    <source>
        <dbReference type="SAM" id="Coils"/>
    </source>
</evidence>
<dbReference type="VEuPathDB" id="FungiDB:SPRG_16323"/>
<dbReference type="OMA" id="PHEMYLR"/>
<protein>
    <submittedName>
        <fullName evidence="4">Uncharacterized protein</fullName>
    </submittedName>
</protein>
<feature type="transmembrane region" description="Helical" evidence="3">
    <location>
        <begin position="973"/>
        <end position="993"/>
    </location>
</feature>
<feature type="compositionally biased region" description="Acidic residues" evidence="2">
    <location>
        <begin position="205"/>
        <end position="216"/>
    </location>
</feature>
<feature type="transmembrane region" description="Helical" evidence="3">
    <location>
        <begin position="412"/>
        <end position="434"/>
    </location>
</feature>
<keyword evidence="3" id="KW-1133">Transmembrane helix</keyword>
<dbReference type="GO" id="GO:0005886">
    <property type="term" value="C:plasma membrane"/>
    <property type="evidence" value="ECO:0007669"/>
    <property type="project" value="TreeGrafter"/>
</dbReference>
<evidence type="ECO:0000256" key="3">
    <source>
        <dbReference type="SAM" id="Phobius"/>
    </source>
</evidence>
<keyword evidence="1" id="KW-0175">Coiled coil</keyword>
<feature type="transmembrane region" description="Helical" evidence="3">
    <location>
        <begin position="793"/>
        <end position="813"/>
    </location>
</feature>
<feature type="compositionally biased region" description="Polar residues" evidence="2">
    <location>
        <begin position="94"/>
        <end position="104"/>
    </location>
</feature>
<dbReference type="GeneID" id="24137959"/>
<dbReference type="RefSeq" id="XP_012211011.1">
    <property type="nucleotide sequence ID" value="XM_012355621.1"/>
</dbReference>
<feature type="transmembrane region" description="Helical" evidence="3">
    <location>
        <begin position="1055"/>
        <end position="1076"/>
    </location>
</feature>
<feature type="region of interest" description="Disordered" evidence="2">
    <location>
        <begin position="186"/>
        <end position="273"/>
    </location>
</feature>
<keyword evidence="3" id="KW-0472">Membrane</keyword>
<feature type="compositionally biased region" description="Polar residues" evidence="2">
    <location>
        <begin position="55"/>
        <end position="81"/>
    </location>
</feature>
<evidence type="ECO:0000313" key="5">
    <source>
        <dbReference type="Proteomes" id="UP000030745"/>
    </source>
</evidence>
<dbReference type="OrthoDB" id="192629at2759"/>
<feature type="compositionally biased region" description="Pro residues" evidence="2">
    <location>
        <begin position="32"/>
        <end position="51"/>
    </location>
</feature>
<evidence type="ECO:0000256" key="2">
    <source>
        <dbReference type="SAM" id="MobiDB-lite"/>
    </source>
</evidence>
<feature type="transmembrane region" description="Helical" evidence="3">
    <location>
        <begin position="479"/>
        <end position="502"/>
    </location>
</feature>
<dbReference type="Proteomes" id="UP000030745">
    <property type="component" value="Unassembled WGS sequence"/>
</dbReference>
<evidence type="ECO:0000313" key="4">
    <source>
        <dbReference type="EMBL" id="KDO18285.1"/>
    </source>
</evidence>
<proteinExistence type="predicted"/>
<sequence>MEPELAQGSTPESPVEASLEADAIAMSAIRLPPLPGASAPPLPEPLEPPTPYTDAATNLTEENDASMSDNLDPRSVSTDPESQVVPEEVDAASTPANDTVTTGQVDDGAAGTLTEADATYSEWTEVQGGAPPDDVGSSETPTEAALEDTSLGAPIETASEESNLGAWRDETVLADTDTNAEWVQDTDAMENAPMEENEGQWATDEAPDEPHEDDGALGDNTVNDADDMTDGAEWVDGAGDQADVYPDPNDTSDAWPQPEGDAVTSQTDNPQMWPGQENLDQGQAYMDEAANTENAGWSSLDPNTSWTPEPDRAVGWSSFHPDPSWTDEASAPPLATSITTSTTAPLPADLDGLRNRPGSAKRALTRVEMIKYAKDFAAAERLGAGKSFFKTTMKDIAELGVGLQLYFLFTKYMGLCFVVMSVLALPALVMHASARGIDTQMIDPMRLGLLTIANEGVNSTANATTEWCAGNPFTDDPHIVSYLITACDFLYSLTFAAFMWFFKITADQVIARNADAITPAKYAVYVRGLPPSATQESILQHFNARYDPTTERREYPMKLGCWGRPRAPKVQGDLTRGGRLAKPVDNTAHLTHPHEMYLRTYVAEVSIAHPTGGLLRTFLAMEYLTGKAAELNDILRTLKALPTMDAADRLEITTKYNLSSLAIVASEMARASRIEAQLEKVTDTLEKKTSKLKELRENRANNLTDCDCAFVVFNSVEAQRRYACVAVMHSYHGSIRCLRDYRTSQYSLARRFQPKELRFQGTHALWVQQAPEPSNIIWENLEVPVRERRFRRYVTNFVTFLLLLVSCAVISLAQSAQATFAGDSIPNFCSEALPAVFTGNYSAIPTLKWQLYWNQYPNVTCPTGSYYISYTNNVVVPQIQVGNATQCVTNRCISAIPSLDTTCSTLPCFQPALKDDKTRPCTTYKASDLLKCYCEPALERAISLYGWLDGPKKMYSYQLPCQEYLSNYVKKNASLFLAAATVIVVNLVLQMILRAFADFERHVSESERASATVLKLFFAQLLNTGIIVLLVNANLSSVPLPSTLREILNGKFDDFVRQWYISVGVGISTTMIINAVSPQIGPILQTYVIRPWRRSRALKAAVTQKQMNDLFAGPPFDISLRYPLVLNTVFVTMMYCGGIPVLLPVAALACLVMHLLDKLTIMKLYSVRTAYDEALGELSQAMLPFALLLHLGFSTWMYGNSMFLQSGLLNVSWVLREFGVPSNSTDTNDLYNELQAAVSQYDPLGSAGLSSKIWRLNVFPIFLFFLVALVLFFLSQFFGAFLWPILEKPLYWLATGVANSCSSTLQKTLMHSKRKYSGETPLVSQYPDFTGEYQVDATAKAVDSAKGYELQENGILIRKWIVDSDVRNKGDRMLTWEAMAAPVKTYSIHANPKYMNAMIELSNARERAENEDSSESEQTKRVNKPKKPTRSSTVVPVE</sequence>
<feature type="transmembrane region" description="Helical" evidence="3">
    <location>
        <begin position="1261"/>
        <end position="1283"/>
    </location>
</feature>
<dbReference type="PANTHER" id="PTHR13018:SF135">
    <property type="entry name" value="CSC1_OSCA1-LIKE 7TM REGION DOMAIN-CONTAINING PROTEIN"/>
    <property type="match status" value="1"/>
</dbReference>
<organism evidence="4 5">
    <name type="scientific">Saprolegnia parasitica (strain CBS 223.65)</name>
    <dbReference type="NCBI Taxonomy" id="695850"/>
    <lineage>
        <taxon>Eukaryota</taxon>
        <taxon>Sar</taxon>
        <taxon>Stramenopiles</taxon>
        <taxon>Oomycota</taxon>
        <taxon>Saprolegniomycetes</taxon>
        <taxon>Saprolegniales</taxon>
        <taxon>Saprolegniaceae</taxon>
        <taxon>Saprolegnia</taxon>
    </lineage>
</organism>
<feature type="transmembrane region" description="Helical" evidence="3">
    <location>
        <begin position="1129"/>
        <end position="1156"/>
    </location>
</feature>
<reference evidence="4 5" key="1">
    <citation type="journal article" date="2013" name="PLoS Genet.">
        <title>Distinctive expansion of potential virulence genes in the genome of the oomycete fish pathogen Saprolegnia parasitica.</title>
        <authorList>
            <person name="Jiang R.H."/>
            <person name="de Bruijn I."/>
            <person name="Haas B.J."/>
            <person name="Belmonte R."/>
            <person name="Lobach L."/>
            <person name="Christie J."/>
            <person name="van den Ackerveken G."/>
            <person name="Bottin A."/>
            <person name="Bulone V."/>
            <person name="Diaz-Moreno S.M."/>
            <person name="Dumas B."/>
            <person name="Fan L."/>
            <person name="Gaulin E."/>
            <person name="Govers F."/>
            <person name="Grenville-Briggs L.J."/>
            <person name="Horner N.R."/>
            <person name="Levin J.Z."/>
            <person name="Mammella M."/>
            <person name="Meijer H.J."/>
            <person name="Morris P."/>
            <person name="Nusbaum C."/>
            <person name="Oome S."/>
            <person name="Phillips A.J."/>
            <person name="van Rooyen D."/>
            <person name="Rzeszutek E."/>
            <person name="Saraiva M."/>
            <person name="Secombes C.J."/>
            <person name="Seidl M.F."/>
            <person name="Snel B."/>
            <person name="Stassen J.H."/>
            <person name="Sykes S."/>
            <person name="Tripathy S."/>
            <person name="van den Berg H."/>
            <person name="Vega-Arreguin J.C."/>
            <person name="Wawra S."/>
            <person name="Young S.K."/>
            <person name="Zeng Q."/>
            <person name="Dieguez-Uribeondo J."/>
            <person name="Russ C."/>
            <person name="Tyler B.M."/>
            <person name="van West P."/>
        </authorList>
    </citation>
    <scope>NUCLEOTIDE SEQUENCE [LARGE SCALE GENOMIC DNA]</scope>
    <source>
        <strain evidence="4 5">CBS 223.65</strain>
    </source>
</reference>
<keyword evidence="5" id="KW-1185">Reference proteome</keyword>
<dbReference type="KEGG" id="spar:SPRG_16323"/>
<dbReference type="STRING" id="695850.A0A067BNG7"/>
<dbReference type="GO" id="GO:0005227">
    <property type="term" value="F:calcium-activated cation channel activity"/>
    <property type="evidence" value="ECO:0007669"/>
    <property type="project" value="InterPro"/>
</dbReference>
<dbReference type="InterPro" id="IPR045122">
    <property type="entry name" value="Csc1-like"/>
</dbReference>
<accession>A0A067BNG7</accession>
<dbReference type="PANTHER" id="PTHR13018">
    <property type="entry name" value="PROBABLE MEMBRANE PROTEIN DUF221-RELATED"/>
    <property type="match status" value="1"/>
</dbReference>
<name>A0A067BNG7_SAPPC</name>
<feature type="transmembrane region" description="Helical" evidence="3">
    <location>
        <begin position="1013"/>
        <end position="1035"/>
    </location>
</feature>
<feature type="coiled-coil region" evidence="1">
    <location>
        <begin position="671"/>
        <end position="705"/>
    </location>
</feature>
<feature type="region of interest" description="Disordered" evidence="2">
    <location>
        <begin position="1404"/>
        <end position="1438"/>
    </location>
</feature>